<feature type="domain" description="HTH luxR-type" evidence="4">
    <location>
        <begin position="172"/>
        <end position="238"/>
    </location>
</feature>
<dbReference type="EMBL" id="JAXOJX010000044">
    <property type="protein sequence ID" value="MDZ5459426.1"/>
    <property type="molecule type" value="Genomic_DNA"/>
</dbReference>
<protein>
    <submittedName>
        <fullName evidence="6">Response regulator transcription factor</fullName>
    </submittedName>
</protein>
<evidence type="ECO:0000256" key="2">
    <source>
        <dbReference type="ARBA" id="ARBA00023125"/>
    </source>
</evidence>
<dbReference type="Pfam" id="PF00196">
    <property type="entry name" value="GerE"/>
    <property type="match status" value="1"/>
</dbReference>
<dbReference type="PROSITE" id="PS50043">
    <property type="entry name" value="HTH_LUXR_2"/>
    <property type="match status" value="1"/>
</dbReference>
<dbReference type="Gene3D" id="1.10.10.10">
    <property type="entry name" value="Winged helix-like DNA-binding domain superfamily/Winged helix DNA-binding domain"/>
    <property type="match status" value="1"/>
</dbReference>
<dbReference type="InterPro" id="IPR036388">
    <property type="entry name" value="WH-like_DNA-bd_sf"/>
</dbReference>
<dbReference type="CDD" id="cd17535">
    <property type="entry name" value="REC_NarL-like"/>
    <property type="match status" value="1"/>
</dbReference>
<dbReference type="InterPro" id="IPR001789">
    <property type="entry name" value="Sig_transdc_resp-reg_receiver"/>
</dbReference>
<evidence type="ECO:0000259" key="4">
    <source>
        <dbReference type="PROSITE" id="PS50043"/>
    </source>
</evidence>
<reference evidence="6 7" key="1">
    <citation type="submission" date="2023-11" db="EMBL/GenBank/DDBJ databases">
        <title>Draft genome of Azohydromonas lata strain H1 (DSM1123), a polyhydroxyalkanoate producer.</title>
        <authorList>
            <person name="Traversa D."/>
            <person name="D'Addabbo P."/>
            <person name="Pazzani C."/>
            <person name="Manzari C."/>
            <person name="Chiara M."/>
            <person name="Scrascia M."/>
        </authorList>
    </citation>
    <scope>NUCLEOTIDE SEQUENCE [LARGE SCALE GENOMIC DNA]</scope>
    <source>
        <strain evidence="6 7">H1</strain>
    </source>
</reference>
<dbReference type="SUPFAM" id="SSF46894">
    <property type="entry name" value="C-terminal effector domain of the bipartite response regulators"/>
    <property type="match status" value="1"/>
</dbReference>
<dbReference type="Proteomes" id="UP001293718">
    <property type="component" value="Unassembled WGS sequence"/>
</dbReference>
<dbReference type="Gene3D" id="3.40.50.2300">
    <property type="match status" value="1"/>
</dbReference>
<gene>
    <name evidence="6" type="ORF">SM757_22865</name>
</gene>
<keyword evidence="7" id="KW-1185">Reference proteome</keyword>
<dbReference type="SUPFAM" id="SSF52172">
    <property type="entry name" value="CheY-like"/>
    <property type="match status" value="1"/>
</dbReference>
<sequence length="254" mass="26582">MKVLLVDDHPLILSALQGVIRGLGSDVSVTTSASARELRQKLAEDADHDLLLLDLQLGDADGFDVLAEMRRDHPALPVVVVSGTDRAADVLRAIDLGAMGFVPKRASNELLFEALRLVMSGGIFVPPMPTGLASAPEVREPSPAPLVPPRAQALAGLHGGGHGAQAGVPLVPGVPNVAGLTPRQNEVLGKLLQGLPNKLIARELNLSVETVKDHVAAVLRVLNVSTRTQAVLAVSRMTQQQGGAPAVATTTPRW</sequence>
<evidence type="ECO:0000259" key="5">
    <source>
        <dbReference type="PROSITE" id="PS50110"/>
    </source>
</evidence>
<evidence type="ECO:0000313" key="6">
    <source>
        <dbReference type="EMBL" id="MDZ5459426.1"/>
    </source>
</evidence>
<dbReference type="CDD" id="cd06170">
    <property type="entry name" value="LuxR_C_like"/>
    <property type="match status" value="1"/>
</dbReference>
<evidence type="ECO:0000256" key="1">
    <source>
        <dbReference type="ARBA" id="ARBA00022553"/>
    </source>
</evidence>
<organism evidence="6 7">
    <name type="scientific">Azohydromonas lata</name>
    <dbReference type="NCBI Taxonomy" id="45677"/>
    <lineage>
        <taxon>Bacteria</taxon>
        <taxon>Pseudomonadati</taxon>
        <taxon>Pseudomonadota</taxon>
        <taxon>Betaproteobacteria</taxon>
        <taxon>Burkholderiales</taxon>
        <taxon>Sphaerotilaceae</taxon>
        <taxon>Azohydromonas</taxon>
    </lineage>
</organism>
<dbReference type="InterPro" id="IPR011006">
    <property type="entry name" value="CheY-like_superfamily"/>
</dbReference>
<evidence type="ECO:0000313" key="7">
    <source>
        <dbReference type="Proteomes" id="UP001293718"/>
    </source>
</evidence>
<feature type="domain" description="Response regulatory" evidence="5">
    <location>
        <begin position="2"/>
        <end position="119"/>
    </location>
</feature>
<dbReference type="PANTHER" id="PTHR45566">
    <property type="entry name" value="HTH-TYPE TRANSCRIPTIONAL REGULATOR YHJB-RELATED"/>
    <property type="match status" value="1"/>
</dbReference>
<evidence type="ECO:0000256" key="3">
    <source>
        <dbReference type="PROSITE-ProRule" id="PRU00169"/>
    </source>
</evidence>
<comment type="caution">
    <text evidence="6">The sequence shown here is derived from an EMBL/GenBank/DDBJ whole genome shotgun (WGS) entry which is preliminary data.</text>
</comment>
<dbReference type="InterPro" id="IPR000792">
    <property type="entry name" value="Tscrpt_reg_LuxR_C"/>
</dbReference>
<keyword evidence="1 3" id="KW-0597">Phosphoprotein</keyword>
<name>A0ABU5IKL2_9BURK</name>
<feature type="modified residue" description="4-aspartylphosphate" evidence="3">
    <location>
        <position position="54"/>
    </location>
</feature>
<dbReference type="InterPro" id="IPR051015">
    <property type="entry name" value="EvgA-like"/>
</dbReference>
<dbReference type="PROSITE" id="PS50110">
    <property type="entry name" value="RESPONSE_REGULATORY"/>
    <property type="match status" value="1"/>
</dbReference>
<dbReference type="PANTHER" id="PTHR45566:SF1">
    <property type="entry name" value="HTH-TYPE TRANSCRIPTIONAL REGULATOR YHJB-RELATED"/>
    <property type="match status" value="1"/>
</dbReference>
<dbReference type="InterPro" id="IPR016032">
    <property type="entry name" value="Sig_transdc_resp-reg_C-effctor"/>
</dbReference>
<dbReference type="RefSeq" id="WP_066339146.1">
    <property type="nucleotide sequence ID" value="NZ_JAXOJX010000044.1"/>
</dbReference>
<dbReference type="InterPro" id="IPR058245">
    <property type="entry name" value="NreC/VraR/RcsB-like_REC"/>
</dbReference>
<accession>A0ABU5IKL2</accession>
<dbReference type="PRINTS" id="PR00038">
    <property type="entry name" value="HTHLUXR"/>
</dbReference>
<dbReference type="SMART" id="SM00421">
    <property type="entry name" value="HTH_LUXR"/>
    <property type="match status" value="1"/>
</dbReference>
<keyword evidence="2" id="KW-0238">DNA-binding</keyword>
<dbReference type="SMART" id="SM00448">
    <property type="entry name" value="REC"/>
    <property type="match status" value="1"/>
</dbReference>
<proteinExistence type="predicted"/>
<dbReference type="Pfam" id="PF00072">
    <property type="entry name" value="Response_reg"/>
    <property type="match status" value="1"/>
</dbReference>